<accession>A0ABV9YSY9</accession>
<dbReference type="EMBL" id="JBHSIV010000049">
    <property type="protein sequence ID" value="MFC5065888.1"/>
    <property type="molecule type" value="Genomic_DNA"/>
</dbReference>
<feature type="compositionally biased region" description="Basic and acidic residues" evidence="1">
    <location>
        <begin position="1"/>
        <end position="27"/>
    </location>
</feature>
<evidence type="ECO:0000313" key="2">
    <source>
        <dbReference type="EMBL" id="MFC5065888.1"/>
    </source>
</evidence>
<feature type="region of interest" description="Disordered" evidence="1">
    <location>
        <begin position="1"/>
        <end position="145"/>
    </location>
</feature>
<dbReference type="Proteomes" id="UP001595947">
    <property type="component" value="Unassembled WGS sequence"/>
</dbReference>
<reference evidence="3" key="1">
    <citation type="journal article" date="2019" name="Int. J. Syst. Evol. Microbiol.">
        <title>The Global Catalogue of Microorganisms (GCM) 10K type strain sequencing project: providing services to taxonomists for standard genome sequencing and annotation.</title>
        <authorList>
            <consortium name="The Broad Institute Genomics Platform"/>
            <consortium name="The Broad Institute Genome Sequencing Center for Infectious Disease"/>
            <person name="Wu L."/>
            <person name="Ma J."/>
        </authorList>
    </citation>
    <scope>NUCLEOTIDE SEQUENCE [LARGE SCALE GENOMIC DNA]</scope>
    <source>
        <strain evidence="3">CGMCC 4.7093</strain>
    </source>
</reference>
<gene>
    <name evidence="2" type="ORF">ACFPBZ_26980</name>
</gene>
<protein>
    <submittedName>
        <fullName evidence="2">Uncharacterized protein</fullName>
    </submittedName>
</protein>
<feature type="compositionally biased region" description="Basic and acidic residues" evidence="1">
    <location>
        <begin position="36"/>
        <end position="51"/>
    </location>
</feature>
<comment type="caution">
    <text evidence="2">The sequence shown here is derived from an EMBL/GenBank/DDBJ whole genome shotgun (WGS) entry which is preliminary data.</text>
</comment>
<sequence length="145" mass="15130">MFRLATRRDAPVTDARPAPDARADRSGRGRHHRSHLERQRSEARDASERIARAQRRASQVGATTPVAGTPALRTPTDGTPAQVAALSGAAAFEPGPPGTSSGGFVFDNATARRDPLTRPLPSAPGLPGARRSPDARRAVAGAGAR</sequence>
<evidence type="ECO:0000313" key="3">
    <source>
        <dbReference type="Proteomes" id="UP001595947"/>
    </source>
</evidence>
<dbReference type="RefSeq" id="WP_378039206.1">
    <property type="nucleotide sequence ID" value="NZ_JBHSIV010000049.1"/>
</dbReference>
<evidence type="ECO:0000256" key="1">
    <source>
        <dbReference type="SAM" id="MobiDB-lite"/>
    </source>
</evidence>
<organism evidence="2 3">
    <name type="scientific">Actinomycetospora atypica</name>
    <dbReference type="NCBI Taxonomy" id="1290095"/>
    <lineage>
        <taxon>Bacteria</taxon>
        <taxon>Bacillati</taxon>
        <taxon>Actinomycetota</taxon>
        <taxon>Actinomycetes</taxon>
        <taxon>Pseudonocardiales</taxon>
        <taxon>Pseudonocardiaceae</taxon>
        <taxon>Actinomycetospora</taxon>
    </lineage>
</organism>
<proteinExistence type="predicted"/>
<name>A0ABV9YSY9_9PSEU</name>
<keyword evidence="3" id="KW-1185">Reference proteome</keyword>